<keyword evidence="1" id="KW-0472">Membrane</keyword>
<comment type="caution">
    <text evidence="2">The sequence shown here is derived from an EMBL/GenBank/DDBJ whole genome shotgun (WGS) entry which is preliminary data.</text>
</comment>
<dbReference type="Proteomes" id="UP000233469">
    <property type="component" value="Unassembled WGS sequence"/>
</dbReference>
<accession>A0A2N1MDS5</accession>
<name>A0A2N1MDS5_9GLOM</name>
<protein>
    <submittedName>
        <fullName evidence="2">Uncharacterized protein</fullName>
    </submittedName>
</protein>
<evidence type="ECO:0000313" key="2">
    <source>
        <dbReference type="EMBL" id="PKK59709.1"/>
    </source>
</evidence>
<evidence type="ECO:0000313" key="3">
    <source>
        <dbReference type="Proteomes" id="UP000233469"/>
    </source>
</evidence>
<keyword evidence="1" id="KW-0812">Transmembrane</keyword>
<dbReference type="AlphaFoldDB" id="A0A2N1MDS5"/>
<feature type="transmembrane region" description="Helical" evidence="1">
    <location>
        <begin position="6"/>
        <end position="26"/>
    </location>
</feature>
<dbReference type="EMBL" id="LLXL01002916">
    <property type="protein sequence ID" value="PKK59709.1"/>
    <property type="molecule type" value="Genomic_DNA"/>
</dbReference>
<feature type="transmembrane region" description="Helical" evidence="1">
    <location>
        <begin position="54"/>
        <end position="77"/>
    </location>
</feature>
<reference evidence="2 3" key="1">
    <citation type="submission" date="2016-04" db="EMBL/GenBank/DDBJ databases">
        <title>Genome analyses suggest a sexual origin of heterokaryosis in a supposedly ancient asexual fungus.</title>
        <authorList>
            <person name="Ropars J."/>
            <person name="Sedzielewska K."/>
            <person name="Noel J."/>
            <person name="Charron P."/>
            <person name="Farinelli L."/>
            <person name="Marton T."/>
            <person name="Kruger M."/>
            <person name="Pelin A."/>
            <person name="Brachmann A."/>
            <person name="Corradi N."/>
        </authorList>
    </citation>
    <scope>NUCLEOTIDE SEQUENCE [LARGE SCALE GENOMIC DNA]</scope>
    <source>
        <strain evidence="2 3">C2</strain>
    </source>
</reference>
<reference evidence="2 3" key="2">
    <citation type="submission" date="2017-10" db="EMBL/GenBank/DDBJ databases">
        <title>Extensive intraspecific genome diversity in a model arbuscular mycorrhizal fungus.</title>
        <authorList>
            <person name="Chen E.C.H."/>
            <person name="Morin E."/>
            <person name="Baudet D."/>
            <person name="Noel J."/>
            <person name="Ndikumana S."/>
            <person name="Charron P."/>
            <person name="St-Onge C."/>
            <person name="Giorgi J."/>
            <person name="Grigoriev I.V."/>
            <person name="Roux C."/>
            <person name="Martin F.M."/>
            <person name="Corradi N."/>
        </authorList>
    </citation>
    <scope>NUCLEOTIDE SEQUENCE [LARGE SCALE GENOMIC DNA]</scope>
    <source>
        <strain evidence="2 3">C2</strain>
    </source>
</reference>
<keyword evidence="1" id="KW-1133">Transmembrane helix</keyword>
<evidence type="ECO:0000256" key="1">
    <source>
        <dbReference type="SAM" id="Phobius"/>
    </source>
</evidence>
<sequence length="126" mass="15561">MPVYGIFFIYIYEKCWFMAFFSYLFMKKRHSGGQRFGTESPDLIRPEKKFQVKMVISVSLDTTFPTVLFFFCIFRCVEIQFHFFFFYKVFWFLLTYSFFFFKSLYAQIMTSWSLDAWKFVKELEIF</sequence>
<organism evidence="2 3">
    <name type="scientific">Rhizophagus irregularis</name>
    <dbReference type="NCBI Taxonomy" id="588596"/>
    <lineage>
        <taxon>Eukaryota</taxon>
        <taxon>Fungi</taxon>
        <taxon>Fungi incertae sedis</taxon>
        <taxon>Mucoromycota</taxon>
        <taxon>Glomeromycotina</taxon>
        <taxon>Glomeromycetes</taxon>
        <taxon>Glomerales</taxon>
        <taxon>Glomeraceae</taxon>
        <taxon>Rhizophagus</taxon>
    </lineage>
</organism>
<gene>
    <name evidence="2" type="ORF">RhiirC2_719629</name>
</gene>
<feature type="transmembrane region" description="Helical" evidence="1">
    <location>
        <begin position="83"/>
        <end position="101"/>
    </location>
</feature>
<proteinExistence type="predicted"/>